<dbReference type="Pfam" id="PF00392">
    <property type="entry name" value="GntR"/>
    <property type="match status" value="1"/>
</dbReference>
<dbReference type="PROSITE" id="PS50949">
    <property type="entry name" value="HTH_GNTR"/>
    <property type="match status" value="1"/>
</dbReference>
<evidence type="ECO:0000313" key="6">
    <source>
        <dbReference type="Proteomes" id="UP000547528"/>
    </source>
</evidence>
<accession>A0A7W5TTH1</accession>
<proteinExistence type="predicted"/>
<dbReference type="SUPFAM" id="SSF46785">
    <property type="entry name" value="Winged helix' DNA-binding domain"/>
    <property type="match status" value="1"/>
</dbReference>
<dbReference type="InterPro" id="IPR011711">
    <property type="entry name" value="GntR_C"/>
</dbReference>
<sequence>MQETDQDSVAHRVLQTLRQEIVSARLEPGQVIRETETAARLGVSKTPVREALHALLWEDFVMVFPRRGYVVRQIGINDIREVMDLRLSIEPRITAVAARVRSDELIQQLEGLLERQLDESRSLPERLTAASDFHRAIASMAGNKRAERLLRTYFDETTRTHYLFPRATDHVVSDAELQSHRRILDALTARDEAEARSAMEEHLEESNQALLRSF</sequence>
<dbReference type="Gene3D" id="1.10.10.10">
    <property type="entry name" value="Winged helix-like DNA-binding domain superfamily/Winged helix DNA-binding domain"/>
    <property type="match status" value="1"/>
</dbReference>
<organism evidence="5 6">
    <name type="scientific">Garicola koreensis</name>
    <dbReference type="NCBI Taxonomy" id="1262554"/>
    <lineage>
        <taxon>Bacteria</taxon>
        <taxon>Bacillati</taxon>
        <taxon>Actinomycetota</taxon>
        <taxon>Actinomycetes</taxon>
        <taxon>Micrococcales</taxon>
        <taxon>Micrococcaceae</taxon>
        <taxon>Garicola</taxon>
    </lineage>
</organism>
<dbReference type="SMART" id="SM00345">
    <property type="entry name" value="HTH_GNTR"/>
    <property type="match status" value="1"/>
</dbReference>
<protein>
    <submittedName>
        <fullName evidence="5">DNA-binding GntR family transcriptional regulator</fullName>
    </submittedName>
</protein>
<keyword evidence="2 5" id="KW-0238">DNA-binding</keyword>
<reference evidence="5 6" key="1">
    <citation type="submission" date="2020-08" db="EMBL/GenBank/DDBJ databases">
        <title>Sequencing the genomes of 1000 actinobacteria strains.</title>
        <authorList>
            <person name="Klenk H.-P."/>
        </authorList>
    </citation>
    <scope>NUCLEOTIDE SEQUENCE [LARGE SCALE GENOMIC DNA]</scope>
    <source>
        <strain evidence="5 6">DSM 28238</strain>
    </source>
</reference>
<dbReference type="Proteomes" id="UP000547528">
    <property type="component" value="Unassembled WGS sequence"/>
</dbReference>
<evidence type="ECO:0000256" key="2">
    <source>
        <dbReference type="ARBA" id="ARBA00023125"/>
    </source>
</evidence>
<dbReference type="InterPro" id="IPR036390">
    <property type="entry name" value="WH_DNA-bd_sf"/>
</dbReference>
<dbReference type="Pfam" id="PF07729">
    <property type="entry name" value="FCD"/>
    <property type="match status" value="1"/>
</dbReference>
<keyword evidence="6" id="KW-1185">Reference proteome</keyword>
<dbReference type="GO" id="GO:0003700">
    <property type="term" value="F:DNA-binding transcription factor activity"/>
    <property type="evidence" value="ECO:0007669"/>
    <property type="project" value="InterPro"/>
</dbReference>
<dbReference type="SUPFAM" id="SSF48008">
    <property type="entry name" value="GntR ligand-binding domain-like"/>
    <property type="match status" value="1"/>
</dbReference>
<name>A0A7W5TTH1_9MICC</name>
<dbReference type="PANTHER" id="PTHR43537">
    <property type="entry name" value="TRANSCRIPTIONAL REGULATOR, GNTR FAMILY"/>
    <property type="match status" value="1"/>
</dbReference>
<dbReference type="InterPro" id="IPR008920">
    <property type="entry name" value="TF_FadR/GntR_C"/>
</dbReference>
<dbReference type="Gene3D" id="1.20.120.530">
    <property type="entry name" value="GntR ligand-binding domain-like"/>
    <property type="match status" value="1"/>
</dbReference>
<comment type="caution">
    <text evidence="5">The sequence shown here is derived from an EMBL/GenBank/DDBJ whole genome shotgun (WGS) entry which is preliminary data.</text>
</comment>
<feature type="domain" description="HTH gntR-type" evidence="4">
    <location>
        <begin position="7"/>
        <end position="74"/>
    </location>
</feature>
<dbReference type="EMBL" id="JACIBT010000016">
    <property type="protein sequence ID" value="MBB3668367.1"/>
    <property type="molecule type" value="Genomic_DNA"/>
</dbReference>
<evidence type="ECO:0000256" key="1">
    <source>
        <dbReference type="ARBA" id="ARBA00023015"/>
    </source>
</evidence>
<evidence type="ECO:0000313" key="5">
    <source>
        <dbReference type="EMBL" id="MBB3668367.1"/>
    </source>
</evidence>
<evidence type="ECO:0000259" key="4">
    <source>
        <dbReference type="PROSITE" id="PS50949"/>
    </source>
</evidence>
<dbReference type="InterPro" id="IPR000524">
    <property type="entry name" value="Tscrpt_reg_HTH_GntR"/>
</dbReference>
<dbReference type="InterPro" id="IPR036388">
    <property type="entry name" value="WH-like_DNA-bd_sf"/>
</dbReference>
<dbReference type="GO" id="GO:0003677">
    <property type="term" value="F:DNA binding"/>
    <property type="evidence" value="ECO:0007669"/>
    <property type="project" value="UniProtKB-KW"/>
</dbReference>
<dbReference type="AlphaFoldDB" id="A0A7W5TTH1"/>
<dbReference type="SMART" id="SM00895">
    <property type="entry name" value="FCD"/>
    <property type="match status" value="1"/>
</dbReference>
<evidence type="ECO:0000256" key="3">
    <source>
        <dbReference type="ARBA" id="ARBA00023163"/>
    </source>
</evidence>
<dbReference type="PANTHER" id="PTHR43537:SF5">
    <property type="entry name" value="UXU OPERON TRANSCRIPTIONAL REGULATOR"/>
    <property type="match status" value="1"/>
</dbReference>
<keyword evidence="1" id="KW-0805">Transcription regulation</keyword>
<gene>
    <name evidence="5" type="ORF">FHX47_002002</name>
</gene>
<keyword evidence="3" id="KW-0804">Transcription</keyword>